<organism evidence="6 7">
    <name type="scientific">Tetragonisca angustula</name>
    <dbReference type="NCBI Taxonomy" id="166442"/>
    <lineage>
        <taxon>Eukaryota</taxon>
        <taxon>Metazoa</taxon>
        <taxon>Ecdysozoa</taxon>
        <taxon>Arthropoda</taxon>
        <taxon>Hexapoda</taxon>
        <taxon>Insecta</taxon>
        <taxon>Pterygota</taxon>
        <taxon>Neoptera</taxon>
        <taxon>Endopterygota</taxon>
        <taxon>Hymenoptera</taxon>
        <taxon>Apocrita</taxon>
        <taxon>Aculeata</taxon>
        <taxon>Apoidea</taxon>
        <taxon>Anthophila</taxon>
        <taxon>Apidae</taxon>
        <taxon>Tetragonisca</taxon>
    </lineage>
</organism>
<dbReference type="InterPro" id="IPR039932">
    <property type="entry name" value="Spink4-like"/>
</dbReference>
<proteinExistence type="predicted"/>
<dbReference type="AlphaFoldDB" id="A0AAW0ZAM9"/>
<feature type="domain" description="Kazal-like" evidence="5">
    <location>
        <begin position="26"/>
        <end position="80"/>
    </location>
</feature>
<comment type="caution">
    <text evidence="6">The sequence shown here is derived from an EMBL/GenBank/DDBJ whole genome shotgun (WGS) entry which is preliminary data.</text>
</comment>
<dbReference type="PROSITE" id="PS51465">
    <property type="entry name" value="KAZAL_2"/>
    <property type="match status" value="4"/>
</dbReference>
<sequence>MKYLLLIFGVILASRRASTFILANKEVLYQNCEIFNNSDIYDGPICGSDGITYANSIYLDCVNYQSFQNVVPVHPGDCLPMDDYCKINLFYRPVCGSDGRTYTNLESLLCVNYKYSLDIMVVSKSVCNVIDQCYGQETTMYAFNPVCANNGFTYQNAAQVKCLQRLNTDLRILHNGGCSVKEVYSIYDSIEKVCDIANSRYEWNPVCASDGVTYPNPFEFLCYQADSKLVSDDECGKSRQQVSCADLTTSVSGSGTITGEDEVCGSDGVTYRSIHHLQCYNSQNKYLTVRRSGACVQPEDDPCMSIPEEDLRLPVCGSDNSSYVSPEALWCAKSKFPDKKLTFAYDGPC</sequence>
<feature type="domain" description="Kazal-like" evidence="5">
    <location>
        <begin position="121"/>
        <end position="180"/>
    </location>
</feature>
<evidence type="ECO:0000313" key="6">
    <source>
        <dbReference type="EMBL" id="KAK9294689.1"/>
    </source>
</evidence>
<dbReference type="InterPro" id="IPR036058">
    <property type="entry name" value="Kazal_dom_sf"/>
</dbReference>
<evidence type="ECO:0000256" key="1">
    <source>
        <dbReference type="ARBA" id="ARBA00004613"/>
    </source>
</evidence>
<evidence type="ECO:0000313" key="7">
    <source>
        <dbReference type="Proteomes" id="UP001432146"/>
    </source>
</evidence>
<dbReference type="PANTHER" id="PTHR21179:SF0">
    <property type="entry name" value="SERINE PROTEASE INHIBITOR KAZAL-TYPE 4"/>
    <property type="match status" value="1"/>
</dbReference>
<gene>
    <name evidence="6" type="ORF">QLX08_010763</name>
</gene>
<feature type="chain" id="PRO_5043912087" description="Kazal-like domain-containing protein" evidence="4">
    <location>
        <begin position="20"/>
        <end position="349"/>
    </location>
</feature>
<keyword evidence="3" id="KW-1015">Disulfide bond</keyword>
<dbReference type="GO" id="GO:0004867">
    <property type="term" value="F:serine-type endopeptidase inhibitor activity"/>
    <property type="evidence" value="ECO:0007669"/>
    <property type="project" value="InterPro"/>
</dbReference>
<evidence type="ECO:0000256" key="4">
    <source>
        <dbReference type="SAM" id="SignalP"/>
    </source>
</evidence>
<dbReference type="PANTHER" id="PTHR21179">
    <property type="entry name" value="SERINE-TYPE ENDOPEPTIDASE INHIBITOR"/>
    <property type="match status" value="1"/>
</dbReference>
<keyword evidence="7" id="KW-1185">Reference proteome</keyword>
<accession>A0AAW0ZAM9</accession>
<dbReference type="SMART" id="SM00280">
    <property type="entry name" value="KAZAL"/>
    <property type="match status" value="5"/>
</dbReference>
<dbReference type="SUPFAM" id="SSF100895">
    <property type="entry name" value="Kazal-type serine protease inhibitors"/>
    <property type="match status" value="6"/>
</dbReference>
<comment type="subcellular location">
    <subcellularLocation>
        <location evidence="1">Secreted</location>
    </subcellularLocation>
</comment>
<evidence type="ECO:0000256" key="2">
    <source>
        <dbReference type="ARBA" id="ARBA00022525"/>
    </source>
</evidence>
<protein>
    <recommendedName>
        <fullName evidence="5">Kazal-like domain-containing protein</fullName>
    </recommendedName>
</protein>
<evidence type="ECO:0000259" key="5">
    <source>
        <dbReference type="PROSITE" id="PS51465"/>
    </source>
</evidence>
<dbReference type="Proteomes" id="UP001432146">
    <property type="component" value="Unassembled WGS sequence"/>
</dbReference>
<evidence type="ECO:0000256" key="3">
    <source>
        <dbReference type="ARBA" id="ARBA00023157"/>
    </source>
</evidence>
<dbReference type="GO" id="GO:0005576">
    <property type="term" value="C:extracellular region"/>
    <property type="evidence" value="ECO:0007669"/>
    <property type="project" value="UniProtKB-SubCell"/>
</dbReference>
<name>A0AAW0ZAM9_9HYME</name>
<feature type="domain" description="Kazal-like" evidence="5">
    <location>
        <begin position="188"/>
        <end position="237"/>
    </location>
</feature>
<keyword evidence="4" id="KW-0732">Signal</keyword>
<feature type="signal peptide" evidence="4">
    <location>
        <begin position="1"/>
        <end position="19"/>
    </location>
</feature>
<dbReference type="InterPro" id="IPR002350">
    <property type="entry name" value="Kazal_dom"/>
</dbReference>
<dbReference type="CDD" id="cd00104">
    <property type="entry name" value="KAZAL_FS"/>
    <property type="match status" value="5"/>
</dbReference>
<dbReference type="EMBL" id="JAWNGG020000305">
    <property type="protein sequence ID" value="KAK9294689.1"/>
    <property type="molecule type" value="Genomic_DNA"/>
</dbReference>
<dbReference type="Gene3D" id="3.30.60.30">
    <property type="match status" value="6"/>
</dbReference>
<feature type="domain" description="Kazal-like" evidence="5">
    <location>
        <begin position="289"/>
        <end position="349"/>
    </location>
</feature>
<keyword evidence="2" id="KW-0964">Secreted</keyword>
<dbReference type="Pfam" id="PF07648">
    <property type="entry name" value="Kazal_2"/>
    <property type="match status" value="6"/>
</dbReference>
<reference evidence="6 7" key="1">
    <citation type="submission" date="2024-05" db="EMBL/GenBank/DDBJ databases">
        <title>The nuclear and mitochondrial genome assemblies of Tetragonisca angustula (Apidae: Meliponini), a tiny yet remarkable pollinator in the Neotropics.</title>
        <authorList>
            <person name="Ferrari R."/>
            <person name="Ricardo P.C."/>
            <person name="Dias F.C."/>
            <person name="Araujo N.S."/>
            <person name="Soares D.O."/>
            <person name="Zhou Q.-S."/>
            <person name="Zhu C.-D."/>
            <person name="Coutinho L."/>
            <person name="Airas M.C."/>
            <person name="Batista T.M."/>
        </authorList>
    </citation>
    <scope>NUCLEOTIDE SEQUENCE [LARGE SCALE GENOMIC DNA]</scope>
    <source>
        <strain evidence="6">ASF017062</strain>
        <tissue evidence="6">Abdomen</tissue>
    </source>
</reference>